<dbReference type="InterPro" id="IPR008271">
    <property type="entry name" value="Ser/Thr_kinase_AS"/>
</dbReference>
<evidence type="ECO:0000259" key="18">
    <source>
        <dbReference type="PROSITE" id="PS50927"/>
    </source>
</evidence>
<proteinExistence type="predicted"/>
<dbReference type="PANTHER" id="PTHR27002">
    <property type="entry name" value="RECEPTOR-LIKE SERINE/THREONINE-PROTEIN KINASE SD1-8"/>
    <property type="match status" value="1"/>
</dbReference>
<reference evidence="21" key="2">
    <citation type="submission" date="2025-08" db="UniProtKB">
        <authorList>
            <consortium name="RefSeq"/>
        </authorList>
    </citation>
    <scope>IDENTIFICATION</scope>
    <source>
        <tissue evidence="21">Leaf</tissue>
    </source>
</reference>
<comment type="subcellular location">
    <subcellularLocation>
        <location evidence="1">Cell membrane</location>
        <topology evidence="1">Single-pass type I membrane protein</topology>
    </subcellularLocation>
</comment>
<reference evidence="20" key="1">
    <citation type="journal article" date="2013" name="Genome Biol.">
        <title>Reference genomes and transcriptomes of Nicotiana sylvestris and Nicotiana tomentosiformis.</title>
        <authorList>
            <person name="Sierro N."/>
            <person name="Battey J.N."/>
            <person name="Ouadi S."/>
            <person name="Bovet L."/>
            <person name="Goepfert S."/>
            <person name="Bakaher N."/>
            <person name="Peitsch M.C."/>
            <person name="Ivanov N.V."/>
        </authorList>
    </citation>
    <scope>NUCLEOTIDE SEQUENCE [LARGE SCALE GENOMIC DNA]</scope>
</reference>
<feature type="domain" description="Bulb-type lectin" evidence="18">
    <location>
        <begin position="24"/>
        <end position="153"/>
    </location>
</feature>
<dbReference type="PROSITE" id="PS50948">
    <property type="entry name" value="PAN"/>
    <property type="match status" value="1"/>
</dbReference>
<dbReference type="CDD" id="cd00028">
    <property type="entry name" value="B_lectin"/>
    <property type="match status" value="1"/>
</dbReference>
<evidence type="ECO:0000256" key="11">
    <source>
        <dbReference type="ARBA" id="ARBA00023180"/>
    </source>
</evidence>
<dbReference type="GO" id="GO:0005886">
    <property type="term" value="C:plasma membrane"/>
    <property type="evidence" value="ECO:0007669"/>
    <property type="project" value="UniProtKB-SubCell"/>
</dbReference>
<accession>A0A1U7YRY2</accession>
<evidence type="ECO:0000256" key="1">
    <source>
        <dbReference type="ARBA" id="ARBA00004251"/>
    </source>
</evidence>
<evidence type="ECO:0000256" key="13">
    <source>
        <dbReference type="ARBA" id="ARBA00048679"/>
    </source>
</evidence>
<evidence type="ECO:0000256" key="12">
    <source>
        <dbReference type="ARBA" id="ARBA00047899"/>
    </source>
</evidence>
<keyword evidence="15" id="KW-0812">Transmembrane</keyword>
<keyword evidence="15" id="KW-0472">Membrane</keyword>
<comment type="catalytic activity">
    <reaction evidence="12">
        <text>L-threonyl-[protein] + ATP = O-phospho-L-threonyl-[protein] + ADP + H(+)</text>
        <dbReference type="Rhea" id="RHEA:46608"/>
        <dbReference type="Rhea" id="RHEA-COMP:11060"/>
        <dbReference type="Rhea" id="RHEA-COMP:11605"/>
        <dbReference type="ChEBI" id="CHEBI:15378"/>
        <dbReference type="ChEBI" id="CHEBI:30013"/>
        <dbReference type="ChEBI" id="CHEBI:30616"/>
        <dbReference type="ChEBI" id="CHEBI:61977"/>
        <dbReference type="ChEBI" id="CHEBI:456216"/>
        <dbReference type="EC" id="2.7.11.1"/>
    </reaction>
</comment>
<feature type="transmembrane region" description="Helical" evidence="15">
    <location>
        <begin position="417"/>
        <end position="440"/>
    </location>
</feature>
<evidence type="ECO:0000256" key="6">
    <source>
        <dbReference type="ARBA" id="ARBA00022729"/>
    </source>
</evidence>
<dbReference type="Pfam" id="PF07714">
    <property type="entry name" value="PK_Tyr_Ser-Thr"/>
    <property type="match status" value="1"/>
</dbReference>
<dbReference type="EC" id="2.7.11.1" evidence="2"/>
<comment type="catalytic activity">
    <reaction evidence="13">
        <text>L-seryl-[protein] + ATP = O-phospho-L-seryl-[protein] + ADP + H(+)</text>
        <dbReference type="Rhea" id="RHEA:17989"/>
        <dbReference type="Rhea" id="RHEA-COMP:9863"/>
        <dbReference type="Rhea" id="RHEA-COMP:11604"/>
        <dbReference type="ChEBI" id="CHEBI:15378"/>
        <dbReference type="ChEBI" id="CHEBI:29999"/>
        <dbReference type="ChEBI" id="CHEBI:30616"/>
        <dbReference type="ChEBI" id="CHEBI:83421"/>
        <dbReference type="ChEBI" id="CHEBI:456216"/>
        <dbReference type="EC" id="2.7.11.1"/>
    </reaction>
</comment>
<keyword evidence="11" id="KW-0325">Glycoprotein</keyword>
<keyword evidence="20" id="KW-1185">Reference proteome</keyword>
<keyword evidence="5" id="KW-0808">Transferase</keyword>
<evidence type="ECO:0000256" key="9">
    <source>
        <dbReference type="ARBA" id="ARBA00022840"/>
    </source>
</evidence>
<evidence type="ECO:0000256" key="10">
    <source>
        <dbReference type="ARBA" id="ARBA00023157"/>
    </source>
</evidence>
<keyword evidence="10" id="KW-1015">Disulfide bond</keyword>
<dbReference type="InterPro" id="IPR011009">
    <property type="entry name" value="Kinase-like_dom_sf"/>
</dbReference>
<dbReference type="GO" id="GO:0004674">
    <property type="term" value="F:protein serine/threonine kinase activity"/>
    <property type="evidence" value="ECO:0007669"/>
    <property type="project" value="UniProtKB-KW"/>
</dbReference>
<dbReference type="GO" id="GO:0005524">
    <property type="term" value="F:ATP binding"/>
    <property type="evidence" value="ECO:0007669"/>
    <property type="project" value="UniProtKB-KW"/>
</dbReference>
<dbReference type="Gene3D" id="3.30.200.20">
    <property type="entry name" value="Phosphorylase Kinase, domain 1"/>
    <property type="match status" value="1"/>
</dbReference>
<dbReference type="FunFam" id="1.10.510.10:FF:001019">
    <property type="entry name" value="G-type lectin S-receptor-like serine/threonine-protein kinase B120"/>
    <property type="match status" value="1"/>
</dbReference>
<evidence type="ECO:0000256" key="4">
    <source>
        <dbReference type="ARBA" id="ARBA00022527"/>
    </source>
</evidence>
<dbReference type="InterPro" id="IPR001480">
    <property type="entry name" value="Bulb-type_lectin_dom"/>
</dbReference>
<dbReference type="RefSeq" id="XP_009804711.1">
    <property type="nucleotide sequence ID" value="XM_009806409.1"/>
</dbReference>
<keyword evidence="9" id="KW-0067">ATP-binding</keyword>
<dbReference type="InterPro" id="IPR003609">
    <property type="entry name" value="Pan_app"/>
</dbReference>
<keyword evidence="4" id="KW-0723">Serine/threonine-protein kinase</keyword>
<name>A0A1U7YRY2_NICSY</name>
<dbReference type="Pfam" id="PF08276">
    <property type="entry name" value="PAN_2"/>
    <property type="match status" value="1"/>
</dbReference>
<keyword evidence="6 16" id="KW-0732">Signal</keyword>
<dbReference type="PROSITE" id="PS00108">
    <property type="entry name" value="PROTEIN_KINASE_ST"/>
    <property type="match status" value="1"/>
</dbReference>
<evidence type="ECO:0000313" key="20">
    <source>
        <dbReference type="Proteomes" id="UP000189701"/>
    </source>
</evidence>
<dbReference type="GeneID" id="104249897"/>
<dbReference type="SUPFAM" id="SSF51110">
    <property type="entry name" value="alpha-D-mannose-specific plant lectins"/>
    <property type="match status" value="1"/>
</dbReference>
<organism evidence="20 21">
    <name type="scientific">Nicotiana sylvestris</name>
    <name type="common">Wood tobacco</name>
    <name type="synonym">South American tobacco</name>
    <dbReference type="NCBI Taxonomy" id="4096"/>
    <lineage>
        <taxon>Eukaryota</taxon>
        <taxon>Viridiplantae</taxon>
        <taxon>Streptophyta</taxon>
        <taxon>Embryophyta</taxon>
        <taxon>Tracheophyta</taxon>
        <taxon>Spermatophyta</taxon>
        <taxon>Magnoliopsida</taxon>
        <taxon>eudicotyledons</taxon>
        <taxon>Gunneridae</taxon>
        <taxon>Pentapetalae</taxon>
        <taxon>asterids</taxon>
        <taxon>lamiids</taxon>
        <taxon>Solanales</taxon>
        <taxon>Solanaceae</taxon>
        <taxon>Nicotianoideae</taxon>
        <taxon>Nicotianeae</taxon>
        <taxon>Nicotiana</taxon>
    </lineage>
</organism>
<dbReference type="FunFam" id="3.30.200.20:FF:000195">
    <property type="entry name" value="G-type lectin S-receptor-like serine/threonine-protein kinase"/>
    <property type="match status" value="1"/>
</dbReference>
<evidence type="ECO:0000259" key="17">
    <source>
        <dbReference type="PROSITE" id="PS50011"/>
    </source>
</evidence>
<keyword evidence="15" id="KW-1133">Transmembrane helix</keyword>
<evidence type="ECO:0000256" key="5">
    <source>
        <dbReference type="ARBA" id="ARBA00022679"/>
    </source>
</evidence>
<gene>
    <name evidence="21" type="primary">LOC104249897</name>
</gene>
<dbReference type="InterPro" id="IPR001245">
    <property type="entry name" value="Ser-Thr/Tyr_kinase_cat_dom"/>
</dbReference>
<dbReference type="PROSITE" id="PS50927">
    <property type="entry name" value="BULB_LECTIN"/>
    <property type="match status" value="1"/>
</dbReference>
<evidence type="ECO:0000256" key="8">
    <source>
        <dbReference type="ARBA" id="ARBA00022777"/>
    </source>
</evidence>
<keyword evidence="3" id="KW-1003">Cell membrane</keyword>
<evidence type="ECO:0000256" key="7">
    <source>
        <dbReference type="ARBA" id="ARBA00022741"/>
    </source>
</evidence>
<evidence type="ECO:0000256" key="15">
    <source>
        <dbReference type="SAM" id="Phobius"/>
    </source>
</evidence>
<dbReference type="Gene3D" id="1.10.510.10">
    <property type="entry name" value="Transferase(Phosphotransferase) domain 1"/>
    <property type="match status" value="1"/>
</dbReference>
<dbReference type="PROSITE" id="PS50011">
    <property type="entry name" value="PROTEIN_KINASE_DOM"/>
    <property type="match status" value="1"/>
</dbReference>
<keyword evidence="7" id="KW-0547">Nucleotide-binding</keyword>
<evidence type="ECO:0000259" key="19">
    <source>
        <dbReference type="PROSITE" id="PS50948"/>
    </source>
</evidence>
<dbReference type="Pfam" id="PF01453">
    <property type="entry name" value="B_lectin"/>
    <property type="match status" value="1"/>
</dbReference>
<dbReference type="InterPro" id="IPR036426">
    <property type="entry name" value="Bulb-type_lectin_dom_sf"/>
</dbReference>
<dbReference type="PANTHER" id="PTHR27002:SF990">
    <property type="entry name" value="CYSTEINE-RICH RECEPTOR-LIKE PROTEIN KINASE 6 ISOFORM X1"/>
    <property type="match status" value="1"/>
</dbReference>
<dbReference type="AlphaFoldDB" id="A0A1U7YRY2"/>
<dbReference type="Gene3D" id="2.90.10.30">
    <property type="match status" value="1"/>
</dbReference>
<sequence length="685" mass="77412">MALLQILLFWCCCCFFINISYSQTDTIFQGQNLRVGEKLESANKEFRLEFFSLDANKTHYIGIFYNLPSNMTLFSDDSRPVWVANRDNPIPYASGNNLTLDDEGKLKIIYGSDSSIILSSYNATARNASATLFDNGNFVLVELNTNGSVNKTLWQSFEHPTDTLLPGMKIGRNRITGENWSLTSWRSEDEPALGSFTIGIDSTDQLTIWWEGRVHWMSGRWRNGAFSNVSRISHYDYVNLSFVSTDDERYVTYTVSGTQTLSKYTIDSFGLIKERGAAGPFGVCFYKPSPGCVTEESIECPTRNTSWFERMQSSVSGNRFRFENNDMSLFDCKRECEKNCSCGAFASITVTGTGCEIWSNVSILSSQDQDVFIPIGGNRSSSNVPRTISLPPDLSPAPSPDEMPMSPDSSQKTSIKWWIWLIAAVGLTILIGLSSLYYLLRGKGKATATASLLLNQRVNIAKWRKTESQDVQLYSFQSLAIATDNFSLGNKLGEGGFGPVYKGELPDGQEVAIKRLSTSSGQGLLEFKNEILLIAKLQHTNLVRLLGYCTQGEERILVYEYMHNKSLDFFLFDTNKKELLNWDTRFKIIEGVAQGLLYLHKYSRLTVIHRDLKASNILLDSDMNPKISDFGMARIFGRQESEANTKRIVGTQVCIKRHCFNKDRCIQLWSFTLRNCQWQEKQQLL</sequence>
<feature type="domain" description="Apple" evidence="19">
    <location>
        <begin position="300"/>
        <end position="376"/>
    </location>
</feature>
<evidence type="ECO:0000256" key="2">
    <source>
        <dbReference type="ARBA" id="ARBA00012513"/>
    </source>
</evidence>
<evidence type="ECO:0000256" key="16">
    <source>
        <dbReference type="SAM" id="SignalP"/>
    </source>
</evidence>
<feature type="domain" description="Protein kinase" evidence="17">
    <location>
        <begin position="486"/>
        <end position="685"/>
    </location>
</feature>
<keyword evidence="8" id="KW-0418">Kinase</keyword>
<protein>
    <recommendedName>
        <fullName evidence="2">non-specific serine/threonine protein kinase</fullName>
        <ecNumber evidence="2">2.7.11.1</ecNumber>
    </recommendedName>
</protein>
<feature type="region of interest" description="Disordered" evidence="14">
    <location>
        <begin position="383"/>
        <end position="408"/>
    </location>
</feature>
<dbReference type="SMART" id="SM00220">
    <property type="entry name" value="S_TKc"/>
    <property type="match status" value="1"/>
</dbReference>
<evidence type="ECO:0000256" key="3">
    <source>
        <dbReference type="ARBA" id="ARBA00022475"/>
    </source>
</evidence>
<dbReference type="Proteomes" id="UP000189701">
    <property type="component" value="Unplaced"/>
</dbReference>
<evidence type="ECO:0000313" key="21">
    <source>
        <dbReference type="RefSeq" id="XP_009804711.1"/>
    </source>
</evidence>
<dbReference type="SMART" id="SM00108">
    <property type="entry name" value="B_lectin"/>
    <property type="match status" value="1"/>
</dbReference>
<evidence type="ECO:0000256" key="14">
    <source>
        <dbReference type="SAM" id="MobiDB-lite"/>
    </source>
</evidence>
<dbReference type="SUPFAM" id="SSF56112">
    <property type="entry name" value="Protein kinase-like (PK-like)"/>
    <property type="match status" value="1"/>
</dbReference>
<dbReference type="InterPro" id="IPR000719">
    <property type="entry name" value="Prot_kinase_dom"/>
</dbReference>
<feature type="chain" id="PRO_5010517714" description="non-specific serine/threonine protein kinase" evidence="16">
    <location>
        <begin position="23"/>
        <end position="685"/>
    </location>
</feature>
<feature type="signal peptide" evidence="16">
    <location>
        <begin position="1"/>
        <end position="22"/>
    </location>
</feature>